<gene>
    <name evidence="9" type="ORF">EYH02_06350</name>
</gene>
<dbReference type="GO" id="GO:0046872">
    <property type="term" value="F:metal ion binding"/>
    <property type="evidence" value="ECO:0007669"/>
    <property type="project" value="UniProtKB-UniRule"/>
</dbReference>
<dbReference type="InterPro" id="IPR051464">
    <property type="entry name" value="Peptidase_M42_aminopept"/>
</dbReference>
<dbReference type="SUPFAM" id="SSF53187">
    <property type="entry name" value="Zn-dependent exopeptidases"/>
    <property type="match status" value="1"/>
</dbReference>
<evidence type="ECO:0000256" key="4">
    <source>
        <dbReference type="ARBA" id="ARBA00022723"/>
    </source>
</evidence>
<dbReference type="InterPro" id="IPR023367">
    <property type="entry name" value="Peptidase_M42_dom2"/>
</dbReference>
<evidence type="ECO:0000256" key="3">
    <source>
        <dbReference type="ARBA" id="ARBA00022670"/>
    </source>
</evidence>
<feature type="binding site" evidence="8">
    <location>
        <position position="326"/>
    </location>
    <ligand>
        <name>Zn(2+)</name>
        <dbReference type="ChEBI" id="CHEBI:29105"/>
        <label>2</label>
    </ligand>
</feature>
<dbReference type="Gene3D" id="3.40.630.10">
    <property type="entry name" value="Zn peptidases"/>
    <property type="match status" value="1"/>
</dbReference>
<evidence type="ECO:0000256" key="6">
    <source>
        <dbReference type="PIRNR" id="PIRNR001123"/>
    </source>
</evidence>
<dbReference type="AlphaFoldDB" id="A0A832Z1D6"/>
<evidence type="ECO:0000313" key="10">
    <source>
        <dbReference type="Proteomes" id="UP000605805"/>
    </source>
</evidence>
<dbReference type="PIRSF" id="PIRSF001123">
    <property type="entry name" value="PepA_GA"/>
    <property type="match status" value="1"/>
</dbReference>
<feature type="binding site" evidence="8">
    <location>
        <position position="234"/>
    </location>
    <ligand>
        <name>Zn(2+)</name>
        <dbReference type="ChEBI" id="CHEBI:29105"/>
        <label>1</label>
    </ligand>
</feature>
<dbReference type="GO" id="GO:0006508">
    <property type="term" value="P:proteolysis"/>
    <property type="evidence" value="ECO:0007669"/>
    <property type="project" value="UniProtKB-KW"/>
</dbReference>
<evidence type="ECO:0000256" key="7">
    <source>
        <dbReference type="PIRSR" id="PIRSR001123-1"/>
    </source>
</evidence>
<dbReference type="Gene3D" id="2.40.30.40">
    <property type="entry name" value="Peptidase M42, domain 2"/>
    <property type="match status" value="1"/>
</dbReference>
<sequence length="365" mass="39442">MSKDEIFRLLKKFCEAVAPSGFEDDVRQRVIEELEPYADKLWVDAMGNVIAVKKGRGEGKLMLAAHMDEIGLMISAITKEGFLKFVPIGGWRDQVLPGQRVLIKTLSGGIVRGVIGIKPPHVMKPEEAKQAIPMTELFIDVGASSREEVERMGITVGSVAVMDRDVERLGNPDRVTGRAFDDRVGLAVMVAAFRAIEDSPVDVYAVATVQEEVGLKGARTAAFAIAPDLGLAIDVTVAADVPGVPEHEYVTCIGRGPAIKVMDGRSGSGLIAHPAIRDLLIRTAREEGIPYQIEVAPGGTTDASAMQLTREGIPVGTISIPTRYIHSAVEVLSLEDAVNAARLVTAFTKRINRSWIESVLRRTVK</sequence>
<reference evidence="9" key="1">
    <citation type="journal article" date="2020" name="ISME J.">
        <title>Gammaproteobacteria mediating utilization of methyl-, sulfur- and petroleum organic compounds in deep ocean hydrothermal plumes.</title>
        <authorList>
            <person name="Zhou Z."/>
            <person name="Liu Y."/>
            <person name="Pan J."/>
            <person name="Cron B.R."/>
            <person name="Toner B.M."/>
            <person name="Anantharaman K."/>
            <person name="Breier J.A."/>
            <person name="Dick G.J."/>
            <person name="Li M."/>
        </authorList>
    </citation>
    <scope>NUCLEOTIDE SEQUENCE</scope>
    <source>
        <strain evidence="9">SZUA-1435</strain>
    </source>
</reference>
<accession>A0A832Z1D6</accession>
<name>A0A832Z1D6_9CREN</name>
<dbReference type="PANTHER" id="PTHR32481">
    <property type="entry name" value="AMINOPEPTIDASE"/>
    <property type="match status" value="1"/>
</dbReference>
<comment type="cofactor">
    <cofactor evidence="8">
        <name>a divalent metal cation</name>
        <dbReference type="ChEBI" id="CHEBI:60240"/>
    </cofactor>
    <text evidence="8">Binds 2 divalent metal cations per subunit.</text>
</comment>
<feature type="binding site" evidence="8">
    <location>
        <position position="212"/>
    </location>
    <ligand>
        <name>Zn(2+)</name>
        <dbReference type="ChEBI" id="CHEBI:29105"/>
        <label>2</label>
    </ligand>
</feature>
<evidence type="ECO:0000256" key="5">
    <source>
        <dbReference type="ARBA" id="ARBA00022801"/>
    </source>
</evidence>
<protein>
    <submittedName>
        <fullName evidence="9">M42 family peptidase</fullName>
    </submittedName>
</protein>
<proteinExistence type="inferred from homology"/>
<feature type="binding site" evidence="8">
    <location>
        <position position="181"/>
    </location>
    <ligand>
        <name>Zn(2+)</name>
        <dbReference type="ChEBI" id="CHEBI:29105"/>
        <label>2</label>
    </ligand>
</feature>
<dbReference type="EMBL" id="DQTV01000127">
    <property type="protein sequence ID" value="HIP57661.1"/>
    <property type="molecule type" value="Genomic_DNA"/>
</dbReference>
<dbReference type="Proteomes" id="UP000605805">
    <property type="component" value="Unassembled WGS sequence"/>
</dbReference>
<evidence type="ECO:0000256" key="2">
    <source>
        <dbReference type="ARBA" id="ARBA00022438"/>
    </source>
</evidence>
<keyword evidence="5" id="KW-0378">Hydrolase</keyword>
<evidence type="ECO:0000313" key="9">
    <source>
        <dbReference type="EMBL" id="HIP57661.1"/>
    </source>
</evidence>
<dbReference type="GO" id="GO:0004177">
    <property type="term" value="F:aminopeptidase activity"/>
    <property type="evidence" value="ECO:0007669"/>
    <property type="project" value="UniProtKB-UniRule"/>
</dbReference>
<keyword evidence="2" id="KW-0031">Aminopeptidase</keyword>
<organism evidence="9 10">
    <name type="scientific">Ignisphaera aggregans</name>
    <dbReference type="NCBI Taxonomy" id="334771"/>
    <lineage>
        <taxon>Archaea</taxon>
        <taxon>Thermoproteota</taxon>
        <taxon>Thermoprotei</taxon>
        <taxon>Desulfurococcales</taxon>
        <taxon>Desulfurococcaceae</taxon>
        <taxon>Ignisphaera</taxon>
    </lineage>
</organism>
<comment type="caution">
    <text evidence="9">The sequence shown here is derived from an EMBL/GenBank/DDBJ whole genome shotgun (WGS) entry which is preliminary data.</text>
</comment>
<feature type="active site" description="Proton acceptor" evidence="7">
    <location>
        <position position="211"/>
    </location>
</feature>
<dbReference type="InterPro" id="IPR008007">
    <property type="entry name" value="Peptidase_M42"/>
</dbReference>
<feature type="binding site" evidence="8">
    <location>
        <position position="66"/>
    </location>
    <ligand>
        <name>Zn(2+)</name>
        <dbReference type="ChEBI" id="CHEBI:29105"/>
        <label>1</label>
    </ligand>
</feature>
<keyword evidence="3" id="KW-0645">Protease</keyword>
<dbReference type="SUPFAM" id="SSF101821">
    <property type="entry name" value="Aminopeptidase/glucanase lid domain"/>
    <property type="match status" value="1"/>
</dbReference>
<feature type="binding site" evidence="8">
    <location>
        <position position="181"/>
    </location>
    <ligand>
        <name>Zn(2+)</name>
        <dbReference type="ChEBI" id="CHEBI:29105"/>
        <label>1</label>
    </ligand>
</feature>
<keyword evidence="4 8" id="KW-0479">Metal-binding</keyword>
<evidence type="ECO:0000256" key="8">
    <source>
        <dbReference type="PIRSR" id="PIRSR001123-2"/>
    </source>
</evidence>
<evidence type="ECO:0000256" key="1">
    <source>
        <dbReference type="ARBA" id="ARBA00006272"/>
    </source>
</evidence>
<dbReference type="CDD" id="cd05656">
    <property type="entry name" value="M42_Frv"/>
    <property type="match status" value="1"/>
</dbReference>
<dbReference type="PANTHER" id="PTHR32481:SF0">
    <property type="entry name" value="AMINOPEPTIDASE YPDE-RELATED"/>
    <property type="match status" value="1"/>
</dbReference>
<dbReference type="Pfam" id="PF05343">
    <property type="entry name" value="Peptidase_M42"/>
    <property type="match status" value="1"/>
</dbReference>
<comment type="similarity">
    <text evidence="1 6">Belongs to the peptidase M42 family.</text>
</comment>